<evidence type="ECO:0000313" key="5">
    <source>
        <dbReference type="EMBL" id="MFC4828292.1"/>
    </source>
</evidence>
<keyword evidence="6" id="KW-1185">Reference proteome</keyword>
<comment type="caution">
    <text evidence="5">The sequence shown here is derived from an EMBL/GenBank/DDBJ whole genome shotgun (WGS) entry which is preliminary data.</text>
</comment>
<evidence type="ECO:0000256" key="1">
    <source>
        <dbReference type="PROSITE-ProRule" id="PRU00285"/>
    </source>
</evidence>
<organism evidence="5 6">
    <name type="scientific">Agromyces aurantiacus</name>
    <dbReference type="NCBI Taxonomy" id="165814"/>
    <lineage>
        <taxon>Bacteria</taxon>
        <taxon>Bacillati</taxon>
        <taxon>Actinomycetota</taxon>
        <taxon>Actinomycetes</taxon>
        <taxon>Micrococcales</taxon>
        <taxon>Microbacteriaceae</taxon>
        <taxon>Agromyces</taxon>
    </lineage>
</organism>
<dbReference type="EMBL" id="JBHSJC010000001">
    <property type="protein sequence ID" value="MFC4828292.1"/>
    <property type="molecule type" value="Genomic_DNA"/>
</dbReference>
<dbReference type="PANTHER" id="PTHR11527">
    <property type="entry name" value="HEAT-SHOCK PROTEIN 20 FAMILY MEMBER"/>
    <property type="match status" value="1"/>
</dbReference>
<dbReference type="InterPro" id="IPR031107">
    <property type="entry name" value="Small_HSP"/>
</dbReference>
<sequence length="151" mass="16795">MARNVIRFDPFAELGALQRQLFPEGMFSQSRRTAPITDIYTEGDDKLTVEAHLPGFGEGDIDVDVDQGALVIQAERHEKDEDKDKKKYVVRESSMSYYRRIELPEMADEESVSADFHNGVLKVTVPYKALPSPRKVSITTSGGAADQTATS</sequence>
<name>A0ABV9R4B7_9MICO</name>
<dbReference type="RefSeq" id="WP_204391320.1">
    <property type="nucleotide sequence ID" value="NZ_JAFBBW010000001.1"/>
</dbReference>
<protein>
    <submittedName>
        <fullName evidence="5">Hsp20/alpha crystallin family protein</fullName>
    </submittedName>
</protein>
<reference evidence="6" key="1">
    <citation type="journal article" date="2019" name="Int. J. Syst. Evol. Microbiol.">
        <title>The Global Catalogue of Microorganisms (GCM) 10K type strain sequencing project: providing services to taxonomists for standard genome sequencing and annotation.</title>
        <authorList>
            <consortium name="The Broad Institute Genomics Platform"/>
            <consortium name="The Broad Institute Genome Sequencing Center for Infectious Disease"/>
            <person name="Wu L."/>
            <person name="Ma J."/>
        </authorList>
    </citation>
    <scope>NUCLEOTIDE SEQUENCE [LARGE SCALE GENOMIC DNA]</scope>
    <source>
        <strain evidence="6">CGMCC 1.12192</strain>
    </source>
</reference>
<feature type="region of interest" description="Disordered" evidence="3">
    <location>
        <begin position="132"/>
        <end position="151"/>
    </location>
</feature>
<dbReference type="InterPro" id="IPR008978">
    <property type="entry name" value="HSP20-like_chaperone"/>
</dbReference>
<dbReference type="Proteomes" id="UP001595960">
    <property type="component" value="Unassembled WGS sequence"/>
</dbReference>
<evidence type="ECO:0000256" key="3">
    <source>
        <dbReference type="SAM" id="MobiDB-lite"/>
    </source>
</evidence>
<dbReference type="SUPFAM" id="SSF49764">
    <property type="entry name" value="HSP20-like chaperones"/>
    <property type="match status" value="1"/>
</dbReference>
<dbReference type="Pfam" id="PF00011">
    <property type="entry name" value="HSP20"/>
    <property type="match status" value="1"/>
</dbReference>
<evidence type="ECO:0000313" key="6">
    <source>
        <dbReference type="Proteomes" id="UP001595960"/>
    </source>
</evidence>
<dbReference type="PROSITE" id="PS01031">
    <property type="entry name" value="SHSP"/>
    <property type="match status" value="1"/>
</dbReference>
<comment type="similarity">
    <text evidence="1 2">Belongs to the small heat shock protein (HSP20) family.</text>
</comment>
<evidence type="ECO:0000259" key="4">
    <source>
        <dbReference type="PROSITE" id="PS01031"/>
    </source>
</evidence>
<dbReference type="Gene3D" id="2.60.40.790">
    <property type="match status" value="1"/>
</dbReference>
<dbReference type="InterPro" id="IPR002068">
    <property type="entry name" value="A-crystallin/Hsp20_dom"/>
</dbReference>
<proteinExistence type="inferred from homology"/>
<feature type="compositionally biased region" description="Polar residues" evidence="3">
    <location>
        <begin position="137"/>
        <end position="151"/>
    </location>
</feature>
<feature type="domain" description="SHSP" evidence="4">
    <location>
        <begin position="27"/>
        <end position="141"/>
    </location>
</feature>
<evidence type="ECO:0000256" key="2">
    <source>
        <dbReference type="RuleBase" id="RU003616"/>
    </source>
</evidence>
<dbReference type="CDD" id="cd06464">
    <property type="entry name" value="ACD_sHsps-like"/>
    <property type="match status" value="1"/>
</dbReference>
<accession>A0ABV9R4B7</accession>
<gene>
    <name evidence="5" type="ORF">ACFPER_05795</name>
</gene>